<feature type="chain" id="PRO_5012733465" evidence="1">
    <location>
        <begin position="24"/>
        <end position="83"/>
    </location>
</feature>
<gene>
    <name evidence="2" type="ORF">ROJ8625_03981</name>
</gene>
<reference evidence="2 3" key="1">
    <citation type="submission" date="2017-03" db="EMBL/GenBank/DDBJ databases">
        <authorList>
            <person name="Afonso C.L."/>
            <person name="Miller P.J."/>
            <person name="Scott M.A."/>
            <person name="Spackman E."/>
            <person name="Goraichik I."/>
            <person name="Dimitrov K.M."/>
            <person name="Suarez D.L."/>
            <person name="Swayne D.E."/>
        </authorList>
    </citation>
    <scope>NUCLEOTIDE SEQUENCE [LARGE SCALE GENOMIC DNA]</scope>
    <source>
        <strain evidence="2 3">CECT 8625</strain>
    </source>
</reference>
<sequence length="83" mass="8640">MRRNVIIASGLLFAAAASVTATQALTPSEPEVIEIEVSADELQECRETLAQVAQMPAVTDSGSPLLLGVSEDLPSVRCVATEA</sequence>
<dbReference type="OrthoDB" id="7866522at2"/>
<dbReference type="AlphaFoldDB" id="A0A1X7A9A8"/>
<feature type="signal peptide" evidence="1">
    <location>
        <begin position="1"/>
        <end position="23"/>
    </location>
</feature>
<evidence type="ECO:0000313" key="3">
    <source>
        <dbReference type="Proteomes" id="UP000193570"/>
    </source>
</evidence>
<dbReference type="RefSeq" id="WP_085793636.1">
    <property type="nucleotide sequence ID" value="NZ_FWFK01000009.1"/>
</dbReference>
<organism evidence="2 3">
    <name type="scientific">Roseivivax jejudonensis</name>
    <dbReference type="NCBI Taxonomy" id="1529041"/>
    <lineage>
        <taxon>Bacteria</taxon>
        <taxon>Pseudomonadati</taxon>
        <taxon>Pseudomonadota</taxon>
        <taxon>Alphaproteobacteria</taxon>
        <taxon>Rhodobacterales</taxon>
        <taxon>Roseobacteraceae</taxon>
        <taxon>Roseivivax</taxon>
    </lineage>
</organism>
<name>A0A1X7A9A8_9RHOB</name>
<accession>A0A1X7A9A8</accession>
<evidence type="ECO:0000313" key="2">
    <source>
        <dbReference type="EMBL" id="SLN73763.1"/>
    </source>
</evidence>
<proteinExistence type="predicted"/>
<evidence type="ECO:0000256" key="1">
    <source>
        <dbReference type="SAM" id="SignalP"/>
    </source>
</evidence>
<keyword evidence="3" id="KW-1185">Reference proteome</keyword>
<keyword evidence="1" id="KW-0732">Signal</keyword>
<dbReference type="EMBL" id="FWFK01000009">
    <property type="protein sequence ID" value="SLN73763.1"/>
    <property type="molecule type" value="Genomic_DNA"/>
</dbReference>
<protein>
    <submittedName>
        <fullName evidence="2">Uncharacterized protein</fullName>
    </submittedName>
</protein>
<dbReference type="Proteomes" id="UP000193570">
    <property type="component" value="Unassembled WGS sequence"/>
</dbReference>